<dbReference type="Pfam" id="PF08241">
    <property type="entry name" value="Methyltransf_11"/>
    <property type="match status" value="1"/>
</dbReference>
<evidence type="ECO:0000313" key="6">
    <source>
        <dbReference type="Proteomes" id="UP000790833"/>
    </source>
</evidence>
<dbReference type="EMBL" id="JAHMUF010000005">
    <property type="protein sequence ID" value="KAG7195007.1"/>
    <property type="molecule type" value="Genomic_DNA"/>
</dbReference>
<sequence length="309" mass="35356">MAQFSDSSYNTKLYASYRPEYPQSFYKILTEALEPKNIPVNRVIDLGCGTGVATYPLLELGKEVIGLDLSQGMIDTANKLKQERLLKAGISDASRITFIQGRAEDFRDQPESFDLITCAECLHWFTDYESFFRETYKLLTPGGLLAYWYYIDPLIMDYTGSDKALEEENQRIFSAAKAIYCKYVYDDPKYMGPHWEQPGRSIVQNGYREIDSKIPRELFTGTTVQAFEPATAKSVPSSKDLVLEKTIGLNDFGDYLKTFSAYSAYKKATNDPDNVIELVLELLERECGWDRSTTNIKILWKTGYTFLRK</sequence>
<keyword evidence="3" id="KW-0808">Transferase</keyword>
<name>A0A9P7VBU5_9ASCO</name>
<dbReference type="OrthoDB" id="10027013at2759"/>
<dbReference type="InterPro" id="IPR051052">
    <property type="entry name" value="Diverse_substrate_MTase"/>
</dbReference>
<dbReference type="PANTHER" id="PTHR44942">
    <property type="entry name" value="METHYLTRANSF_11 DOMAIN-CONTAINING PROTEIN"/>
    <property type="match status" value="1"/>
</dbReference>
<dbReference type="InterPro" id="IPR029063">
    <property type="entry name" value="SAM-dependent_MTases_sf"/>
</dbReference>
<dbReference type="GeneID" id="66117493"/>
<proteinExistence type="inferred from homology"/>
<comment type="similarity">
    <text evidence="1">Belongs to the methyltransferase superfamily.</text>
</comment>
<feature type="domain" description="Methyltransferase type 11" evidence="4">
    <location>
        <begin position="45"/>
        <end position="146"/>
    </location>
</feature>
<dbReference type="CDD" id="cd02440">
    <property type="entry name" value="AdoMet_MTases"/>
    <property type="match status" value="1"/>
</dbReference>
<comment type="caution">
    <text evidence="5">The sequence shown here is derived from an EMBL/GenBank/DDBJ whole genome shotgun (WGS) entry which is preliminary data.</text>
</comment>
<evidence type="ECO:0000256" key="3">
    <source>
        <dbReference type="ARBA" id="ARBA00022679"/>
    </source>
</evidence>
<reference evidence="5" key="1">
    <citation type="submission" date="2021-03" db="EMBL/GenBank/DDBJ databases">
        <authorList>
            <person name="Palmer J.M."/>
        </authorList>
    </citation>
    <scope>NUCLEOTIDE SEQUENCE</scope>
    <source>
        <strain evidence="5">ARV_011</strain>
    </source>
</reference>
<accession>A0A9P7VBU5</accession>
<evidence type="ECO:0000256" key="2">
    <source>
        <dbReference type="ARBA" id="ARBA00022603"/>
    </source>
</evidence>
<dbReference type="RefSeq" id="XP_043050554.1">
    <property type="nucleotide sequence ID" value="XM_043194803.1"/>
</dbReference>
<dbReference type="SUPFAM" id="SSF53335">
    <property type="entry name" value="S-adenosyl-L-methionine-dependent methyltransferases"/>
    <property type="match status" value="1"/>
</dbReference>
<keyword evidence="2" id="KW-0489">Methyltransferase</keyword>
<dbReference type="InterPro" id="IPR013216">
    <property type="entry name" value="Methyltransf_11"/>
</dbReference>
<protein>
    <recommendedName>
        <fullName evidence="4">Methyltransferase type 11 domain-containing protein</fullName>
    </recommendedName>
</protein>
<dbReference type="PANTHER" id="PTHR44942:SF4">
    <property type="entry name" value="METHYLTRANSFERASE TYPE 11 DOMAIN-CONTAINING PROTEIN"/>
    <property type="match status" value="1"/>
</dbReference>
<keyword evidence="6" id="KW-1185">Reference proteome</keyword>
<evidence type="ECO:0000259" key="4">
    <source>
        <dbReference type="Pfam" id="PF08241"/>
    </source>
</evidence>
<dbReference type="AlphaFoldDB" id="A0A9P7VBU5"/>
<evidence type="ECO:0000256" key="1">
    <source>
        <dbReference type="ARBA" id="ARBA00008361"/>
    </source>
</evidence>
<dbReference type="GO" id="GO:0032259">
    <property type="term" value="P:methylation"/>
    <property type="evidence" value="ECO:0007669"/>
    <property type="project" value="UniProtKB-KW"/>
</dbReference>
<dbReference type="Gene3D" id="3.40.50.150">
    <property type="entry name" value="Vaccinia Virus protein VP39"/>
    <property type="match status" value="1"/>
</dbReference>
<dbReference type="Proteomes" id="UP000790833">
    <property type="component" value="Unassembled WGS sequence"/>
</dbReference>
<gene>
    <name evidence="5" type="ORF">KQ657_004119</name>
</gene>
<organism evidence="5 6">
    <name type="scientific">Scheffersomyces spartinae</name>
    <dbReference type="NCBI Taxonomy" id="45513"/>
    <lineage>
        <taxon>Eukaryota</taxon>
        <taxon>Fungi</taxon>
        <taxon>Dikarya</taxon>
        <taxon>Ascomycota</taxon>
        <taxon>Saccharomycotina</taxon>
        <taxon>Pichiomycetes</taxon>
        <taxon>Debaryomycetaceae</taxon>
        <taxon>Scheffersomyces</taxon>
    </lineage>
</organism>
<dbReference type="GO" id="GO:0008757">
    <property type="term" value="F:S-adenosylmethionine-dependent methyltransferase activity"/>
    <property type="evidence" value="ECO:0007669"/>
    <property type="project" value="InterPro"/>
</dbReference>
<evidence type="ECO:0000313" key="5">
    <source>
        <dbReference type="EMBL" id="KAG7195007.1"/>
    </source>
</evidence>